<accession>A0ACC6RZD6</accession>
<organism evidence="1 2">
    <name type="scientific">Paraburkholderia unamae</name>
    <dbReference type="NCBI Taxonomy" id="219649"/>
    <lineage>
        <taxon>Bacteria</taxon>
        <taxon>Pseudomonadati</taxon>
        <taxon>Pseudomonadota</taxon>
        <taxon>Betaproteobacteria</taxon>
        <taxon>Burkholderiales</taxon>
        <taxon>Burkholderiaceae</taxon>
        <taxon>Paraburkholderia</taxon>
    </lineage>
</organism>
<comment type="caution">
    <text evidence="1">The sequence shown here is derived from an EMBL/GenBank/DDBJ whole genome shotgun (WGS) entry which is preliminary data.</text>
</comment>
<gene>
    <name evidence="1" type="ORF">VSR83_41010</name>
</gene>
<evidence type="ECO:0000313" key="2">
    <source>
        <dbReference type="Proteomes" id="UP001392318"/>
    </source>
</evidence>
<dbReference type="EMBL" id="JAYMRU010000070">
    <property type="protein sequence ID" value="MEM5406290.1"/>
    <property type="molecule type" value="Genomic_DNA"/>
</dbReference>
<proteinExistence type="predicted"/>
<dbReference type="Proteomes" id="UP001392318">
    <property type="component" value="Unassembled WGS sequence"/>
</dbReference>
<evidence type="ECO:0000313" key="1">
    <source>
        <dbReference type="EMBL" id="MEM5406290.1"/>
    </source>
</evidence>
<sequence length="434" mass="47809">MTPSFSVGFTPALTPRKKTSLSLPNRPLRKAAAAIHVSGQLSLLERKLVNVMLLNAYDKLGTQKVFTIPTAMLMAMVGWTGSKNVDTLKAALSNIMSTQIEFDLLETDHQPAHWRKSNMIAEAEIVGGICSYEYPTKLAEMLADPDVYALIDVNVQNRFKKGSALTLFENCLRFKGVGRTRFVPLQVWRKLLGAEAATYDEFKHFANMVIKPAVAEVNKVSNILVEPEYRKEGRRVVEMRFIITQNPQGQLHETVLPSAIEEIRGTETYRRMMQIGLGDMLAVTWIQADAARAAQTIAYVEKKLKDKAIKSNISGYARRVFESGSSLELFPDDPAPAAPQERAAPAPDEQPAAEARARAITAAILALSVAQMSAHVDAYEEQGGKASTYNRETGKFRNVLQKTAFMTWLRARIAPDVETATPAGAAVTQEVLAA</sequence>
<keyword evidence="2" id="KW-1185">Reference proteome</keyword>
<protein>
    <submittedName>
        <fullName evidence="1">Replication initiation protein</fullName>
    </submittedName>
</protein>
<reference evidence="1" key="1">
    <citation type="submission" date="2024-01" db="EMBL/GenBank/DDBJ databases">
        <title>The diversity of rhizobia nodulating Mimosa spp. in eleven states of Brazil covering several biomes is determined by host plant, location, and edaphic factors.</title>
        <authorList>
            <person name="Rouws L."/>
            <person name="Barauna A."/>
            <person name="Beukes C."/>
            <person name="De Faria S.M."/>
            <person name="Gross E."/>
            <person name="Dos Reis Junior F.B."/>
            <person name="Simon M."/>
            <person name="Maluk M."/>
            <person name="Odee D.W."/>
            <person name="Kenicer G."/>
            <person name="Young J.P.W."/>
            <person name="Reis V.M."/>
            <person name="Zilli J."/>
            <person name="James E.K."/>
        </authorList>
    </citation>
    <scope>NUCLEOTIDE SEQUENCE</scope>
    <source>
        <strain evidence="1">JPY452</strain>
    </source>
</reference>
<name>A0ACC6RZD6_9BURK</name>